<accession>A0ABW5ARS1</accession>
<name>A0ABW5ARS1_9FLAO</name>
<organism evidence="1 2">
    <name type="scientific">Aquimarina celericrescens</name>
    <dbReference type="NCBI Taxonomy" id="1964542"/>
    <lineage>
        <taxon>Bacteria</taxon>
        <taxon>Pseudomonadati</taxon>
        <taxon>Bacteroidota</taxon>
        <taxon>Flavobacteriia</taxon>
        <taxon>Flavobacteriales</taxon>
        <taxon>Flavobacteriaceae</taxon>
        <taxon>Aquimarina</taxon>
    </lineage>
</organism>
<reference evidence="2" key="1">
    <citation type="journal article" date="2019" name="Int. J. Syst. Evol. Microbiol.">
        <title>The Global Catalogue of Microorganisms (GCM) 10K type strain sequencing project: providing services to taxonomists for standard genome sequencing and annotation.</title>
        <authorList>
            <consortium name="The Broad Institute Genomics Platform"/>
            <consortium name="The Broad Institute Genome Sequencing Center for Infectious Disease"/>
            <person name="Wu L."/>
            <person name="Ma J."/>
        </authorList>
    </citation>
    <scope>NUCLEOTIDE SEQUENCE [LARGE SCALE GENOMIC DNA]</scope>
    <source>
        <strain evidence="2">DT92</strain>
    </source>
</reference>
<dbReference type="Proteomes" id="UP001597344">
    <property type="component" value="Unassembled WGS sequence"/>
</dbReference>
<keyword evidence="2" id="KW-1185">Reference proteome</keyword>
<sequence length="156" mass="17506">MNAKVSGWEEKAFYVKAYQDLCNIKKAINTIKQNIDSSTQLSVLCRVPTEINKDTTQKLLKAYREQLLGTSMEHGFFFNSQIGTIFIIGSLTSMFLRDMDGKVLGALSTAPYAILRGLGLEKETAQTYVNALKLGCWLLILRGFKDDLYILKGILN</sequence>
<gene>
    <name evidence="1" type="ORF">ACFSJT_02625</name>
</gene>
<dbReference type="EMBL" id="JBHUHY010000002">
    <property type="protein sequence ID" value="MFD2185668.1"/>
    <property type="molecule type" value="Genomic_DNA"/>
</dbReference>
<proteinExistence type="predicted"/>
<protein>
    <submittedName>
        <fullName evidence="1">Uncharacterized protein</fullName>
    </submittedName>
</protein>
<evidence type="ECO:0000313" key="1">
    <source>
        <dbReference type="EMBL" id="MFD2185668.1"/>
    </source>
</evidence>
<comment type="caution">
    <text evidence="1">The sequence shown here is derived from an EMBL/GenBank/DDBJ whole genome shotgun (WGS) entry which is preliminary data.</text>
</comment>
<evidence type="ECO:0000313" key="2">
    <source>
        <dbReference type="Proteomes" id="UP001597344"/>
    </source>
</evidence>
<dbReference type="RefSeq" id="WP_378318641.1">
    <property type="nucleotide sequence ID" value="NZ_JBHUHY010000002.1"/>
</dbReference>